<dbReference type="Pfam" id="PF01553">
    <property type="entry name" value="Acyltransferase"/>
    <property type="match status" value="1"/>
</dbReference>
<dbReference type="PANTHER" id="PTHR10434">
    <property type="entry name" value="1-ACYL-SN-GLYCEROL-3-PHOSPHATE ACYLTRANSFERASE"/>
    <property type="match status" value="1"/>
</dbReference>
<organism evidence="4 5">
    <name type="scientific">Thermanaerothrix solaris</name>
    <dbReference type="NCBI Taxonomy" id="3058434"/>
    <lineage>
        <taxon>Bacteria</taxon>
        <taxon>Bacillati</taxon>
        <taxon>Chloroflexota</taxon>
        <taxon>Anaerolineae</taxon>
        <taxon>Anaerolineales</taxon>
        <taxon>Anaerolineaceae</taxon>
        <taxon>Thermanaerothrix</taxon>
    </lineage>
</organism>
<dbReference type="InterPro" id="IPR002123">
    <property type="entry name" value="Plipid/glycerol_acylTrfase"/>
</dbReference>
<accession>A0ABU3NQ36</accession>
<dbReference type="Proteomes" id="UP001254165">
    <property type="component" value="Unassembled WGS sequence"/>
</dbReference>
<reference evidence="4 5" key="1">
    <citation type="submission" date="2023-07" db="EMBL/GenBank/DDBJ databases">
        <title>Novel species of Thermanaerothrix with wide hydrolytic capabilities.</title>
        <authorList>
            <person name="Zayulina K.S."/>
            <person name="Podosokorskaya O.A."/>
            <person name="Elcheninov A.G."/>
        </authorList>
    </citation>
    <scope>NUCLEOTIDE SEQUENCE [LARGE SCALE GENOMIC DNA]</scope>
    <source>
        <strain evidence="4 5">4228-RoL</strain>
    </source>
</reference>
<evidence type="ECO:0000313" key="5">
    <source>
        <dbReference type="Proteomes" id="UP001254165"/>
    </source>
</evidence>
<evidence type="ECO:0000259" key="3">
    <source>
        <dbReference type="SMART" id="SM00563"/>
    </source>
</evidence>
<dbReference type="CDD" id="cd07989">
    <property type="entry name" value="LPLAT_AGPAT-like"/>
    <property type="match status" value="1"/>
</dbReference>
<dbReference type="SUPFAM" id="SSF69593">
    <property type="entry name" value="Glycerol-3-phosphate (1)-acyltransferase"/>
    <property type="match status" value="1"/>
</dbReference>
<evidence type="ECO:0000313" key="4">
    <source>
        <dbReference type="EMBL" id="MDT8898510.1"/>
    </source>
</evidence>
<name>A0ABU3NQ36_9CHLR</name>
<keyword evidence="2 4" id="KW-0012">Acyltransferase</keyword>
<protein>
    <submittedName>
        <fullName evidence="4">Lysophospholipid acyltransferase family protein</fullName>
    </submittedName>
</protein>
<keyword evidence="5" id="KW-1185">Reference proteome</keyword>
<dbReference type="GO" id="GO:0016746">
    <property type="term" value="F:acyltransferase activity"/>
    <property type="evidence" value="ECO:0007669"/>
    <property type="project" value="UniProtKB-KW"/>
</dbReference>
<sequence>MEQSLQRSAQPTMTREQLQALLRFLYQHLTRTEFVGLEHLPREGGVLVVTNHISRLDVPLLFINPVRPDITALVADKYLRYPLFRFMVEVAGAIWIDRSKADFTALKQAVEVLRQGRALGIAPEGTRSSTGKLLEGKAGTVLIAQKADVPIVPVGLAGTEKALKSLLTLRRGKITARFGPAFRLPPLDPANRQEDLRRQTDEIMCRIAVLLPESYRGYYADHPRVKELEAEGNPPPPQEIVRL</sequence>
<evidence type="ECO:0000256" key="2">
    <source>
        <dbReference type="ARBA" id="ARBA00023315"/>
    </source>
</evidence>
<dbReference type="SMART" id="SM00563">
    <property type="entry name" value="PlsC"/>
    <property type="match status" value="1"/>
</dbReference>
<feature type="domain" description="Phospholipid/glycerol acyltransferase" evidence="3">
    <location>
        <begin position="46"/>
        <end position="159"/>
    </location>
</feature>
<comment type="caution">
    <text evidence="4">The sequence shown here is derived from an EMBL/GenBank/DDBJ whole genome shotgun (WGS) entry which is preliminary data.</text>
</comment>
<gene>
    <name evidence="4" type="ORF">QYE77_09535</name>
</gene>
<dbReference type="PANTHER" id="PTHR10434:SF11">
    <property type="entry name" value="1-ACYL-SN-GLYCEROL-3-PHOSPHATE ACYLTRANSFERASE"/>
    <property type="match status" value="1"/>
</dbReference>
<dbReference type="EMBL" id="JAUHMF010000002">
    <property type="protein sequence ID" value="MDT8898510.1"/>
    <property type="molecule type" value="Genomic_DNA"/>
</dbReference>
<evidence type="ECO:0000256" key="1">
    <source>
        <dbReference type="ARBA" id="ARBA00022679"/>
    </source>
</evidence>
<proteinExistence type="predicted"/>
<dbReference type="RefSeq" id="WP_315625171.1">
    <property type="nucleotide sequence ID" value="NZ_JAUHMF010000002.1"/>
</dbReference>
<keyword evidence="1" id="KW-0808">Transferase</keyword>